<dbReference type="Proteomes" id="UP000289738">
    <property type="component" value="Chromosome A02"/>
</dbReference>
<protein>
    <submittedName>
        <fullName evidence="1">Uncharacterized protein</fullName>
    </submittedName>
</protein>
<dbReference type="EMBL" id="SDMP01000002">
    <property type="protein sequence ID" value="RYR72908.1"/>
    <property type="molecule type" value="Genomic_DNA"/>
</dbReference>
<sequence>MVVLGVSVSHFNRIWDIDSNLICRITMPVIQSNPSVIIPVLQSTVRQSYHFKSSYRKVWMVNQKTIAQIYDD</sequence>
<dbReference type="AlphaFoldDB" id="A0A445EBW2"/>
<evidence type="ECO:0000313" key="2">
    <source>
        <dbReference type="Proteomes" id="UP000289738"/>
    </source>
</evidence>
<reference evidence="1 2" key="1">
    <citation type="submission" date="2019-01" db="EMBL/GenBank/DDBJ databases">
        <title>Sequencing of cultivated peanut Arachis hypogaea provides insights into genome evolution and oil improvement.</title>
        <authorList>
            <person name="Chen X."/>
        </authorList>
    </citation>
    <scope>NUCLEOTIDE SEQUENCE [LARGE SCALE GENOMIC DNA]</scope>
    <source>
        <strain evidence="2">cv. Fuhuasheng</strain>
        <tissue evidence="1">Leaves</tissue>
    </source>
</reference>
<comment type="caution">
    <text evidence="1">The sequence shown here is derived from an EMBL/GenBank/DDBJ whole genome shotgun (WGS) entry which is preliminary data.</text>
</comment>
<evidence type="ECO:0000313" key="1">
    <source>
        <dbReference type="EMBL" id="RYR72908.1"/>
    </source>
</evidence>
<accession>A0A445EBW2</accession>
<name>A0A445EBW2_ARAHY</name>
<organism evidence="1 2">
    <name type="scientific">Arachis hypogaea</name>
    <name type="common">Peanut</name>
    <dbReference type="NCBI Taxonomy" id="3818"/>
    <lineage>
        <taxon>Eukaryota</taxon>
        <taxon>Viridiplantae</taxon>
        <taxon>Streptophyta</taxon>
        <taxon>Embryophyta</taxon>
        <taxon>Tracheophyta</taxon>
        <taxon>Spermatophyta</taxon>
        <taxon>Magnoliopsida</taxon>
        <taxon>eudicotyledons</taxon>
        <taxon>Gunneridae</taxon>
        <taxon>Pentapetalae</taxon>
        <taxon>rosids</taxon>
        <taxon>fabids</taxon>
        <taxon>Fabales</taxon>
        <taxon>Fabaceae</taxon>
        <taxon>Papilionoideae</taxon>
        <taxon>50 kb inversion clade</taxon>
        <taxon>dalbergioids sensu lato</taxon>
        <taxon>Dalbergieae</taxon>
        <taxon>Pterocarpus clade</taxon>
        <taxon>Arachis</taxon>
    </lineage>
</organism>
<gene>
    <name evidence="1" type="ORF">Ahy_A02g007135</name>
</gene>
<keyword evidence="2" id="KW-1185">Reference proteome</keyword>
<proteinExistence type="predicted"/>